<evidence type="ECO:0000256" key="1">
    <source>
        <dbReference type="SAM" id="MobiDB-lite"/>
    </source>
</evidence>
<feature type="region of interest" description="Disordered" evidence="1">
    <location>
        <begin position="81"/>
        <end position="102"/>
    </location>
</feature>
<evidence type="ECO:0000313" key="2">
    <source>
        <dbReference type="EMBL" id="CAI9269379.1"/>
    </source>
</evidence>
<proteinExistence type="predicted"/>
<dbReference type="AlphaFoldDB" id="A0AA35VII3"/>
<protein>
    <recommendedName>
        <fullName evidence="4">RRM domain-containing protein</fullName>
    </recommendedName>
</protein>
<dbReference type="EMBL" id="OX465077">
    <property type="protein sequence ID" value="CAI9269379.1"/>
    <property type="molecule type" value="Genomic_DNA"/>
</dbReference>
<organism evidence="2 3">
    <name type="scientific">Lactuca saligna</name>
    <name type="common">Willowleaf lettuce</name>
    <dbReference type="NCBI Taxonomy" id="75948"/>
    <lineage>
        <taxon>Eukaryota</taxon>
        <taxon>Viridiplantae</taxon>
        <taxon>Streptophyta</taxon>
        <taxon>Embryophyta</taxon>
        <taxon>Tracheophyta</taxon>
        <taxon>Spermatophyta</taxon>
        <taxon>Magnoliopsida</taxon>
        <taxon>eudicotyledons</taxon>
        <taxon>Gunneridae</taxon>
        <taxon>Pentapetalae</taxon>
        <taxon>asterids</taxon>
        <taxon>campanulids</taxon>
        <taxon>Asterales</taxon>
        <taxon>Asteraceae</taxon>
        <taxon>Cichorioideae</taxon>
        <taxon>Cichorieae</taxon>
        <taxon>Lactucinae</taxon>
        <taxon>Lactuca</taxon>
    </lineage>
</organism>
<gene>
    <name evidence="2" type="ORF">LSALG_LOCUS9758</name>
</gene>
<evidence type="ECO:0008006" key="4">
    <source>
        <dbReference type="Google" id="ProtNLM"/>
    </source>
</evidence>
<dbReference type="Proteomes" id="UP001177003">
    <property type="component" value="Chromosome 1"/>
</dbReference>
<dbReference type="GO" id="GO:0003676">
    <property type="term" value="F:nucleic acid binding"/>
    <property type="evidence" value="ECO:0007669"/>
    <property type="project" value="InterPro"/>
</dbReference>
<dbReference type="Gene3D" id="3.30.70.330">
    <property type="match status" value="1"/>
</dbReference>
<name>A0AA35VII3_LACSI</name>
<dbReference type="InterPro" id="IPR035979">
    <property type="entry name" value="RBD_domain_sf"/>
</dbReference>
<accession>A0AA35VII3</accession>
<dbReference type="SUPFAM" id="SSF54928">
    <property type="entry name" value="RNA-binding domain, RBD"/>
    <property type="match status" value="1"/>
</dbReference>
<reference evidence="2" key="1">
    <citation type="submission" date="2023-04" db="EMBL/GenBank/DDBJ databases">
        <authorList>
            <person name="Vijverberg K."/>
            <person name="Xiong W."/>
            <person name="Schranz E."/>
        </authorList>
    </citation>
    <scope>NUCLEOTIDE SEQUENCE</scope>
</reference>
<keyword evidence="3" id="KW-1185">Reference proteome</keyword>
<dbReference type="InterPro" id="IPR012677">
    <property type="entry name" value="Nucleotide-bd_a/b_plait_sf"/>
</dbReference>
<evidence type="ECO:0000313" key="3">
    <source>
        <dbReference type="Proteomes" id="UP001177003"/>
    </source>
</evidence>
<sequence>MENNWTTVRRRRKPVNKQETTYFVTNLPKEAAKGELWKAFEKYGNLSDVYMAAAKNNGMWTGCSLRDHRSYANVVRPEYTSSAHPPWATASGTHPAPPGPDHSQLVEEMFACW</sequence>